<protein>
    <submittedName>
        <fullName evidence="1">Uncharacterized protein</fullName>
    </submittedName>
</protein>
<evidence type="ECO:0000313" key="1">
    <source>
        <dbReference type="EMBL" id="KAJ4975265.1"/>
    </source>
</evidence>
<proteinExistence type="predicted"/>
<sequence>MLLLFTPLAATQPSLQHHNNHHRPAPFLHCYLLLSILNTTLFDAPTQKPTPVTICYSTINHHITHQSNISLTSISNTSLRTHLAIPIKSCSHHEPHHHYHLYIQPCTPQHLPLNTDPHLTNQSTLSKPPAHQATLPHLKTTLPDHHHSTPVDLAPLMAKPSHHRSHTLFIHINY</sequence>
<evidence type="ECO:0000313" key="2">
    <source>
        <dbReference type="Proteomes" id="UP001141806"/>
    </source>
</evidence>
<organism evidence="1 2">
    <name type="scientific">Protea cynaroides</name>
    <dbReference type="NCBI Taxonomy" id="273540"/>
    <lineage>
        <taxon>Eukaryota</taxon>
        <taxon>Viridiplantae</taxon>
        <taxon>Streptophyta</taxon>
        <taxon>Embryophyta</taxon>
        <taxon>Tracheophyta</taxon>
        <taxon>Spermatophyta</taxon>
        <taxon>Magnoliopsida</taxon>
        <taxon>Proteales</taxon>
        <taxon>Proteaceae</taxon>
        <taxon>Protea</taxon>
    </lineage>
</organism>
<reference evidence="1" key="1">
    <citation type="journal article" date="2023" name="Plant J.">
        <title>The genome of the king protea, Protea cynaroides.</title>
        <authorList>
            <person name="Chang J."/>
            <person name="Duong T.A."/>
            <person name="Schoeman C."/>
            <person name="Ma X."/>
            <person name="Roodt D."/>
            <person name="Barker N."/>
            <person name="Li Z."/>
            <person name="Van de Peer Y."/>
            <person name="Mizrachi E."/>
        </authorList>
    </citation>
    <scope>NUCLEOTIDE SEQUENCE</scope>
    <source>
        <tissue evidence="1">Young leaves</tissue>
    </source>
</reference>
<dbReference type="EMBL" id="JAMYWD010000003">
    <property type="protein sequence ID" value="KAJ4975265.1"/>
    <property type="molecule type" value="Genomic_DNA"/>
</dbReference>
<gene>
    <name evidence="1" type="ORF">NE237_000371</name>
</gene>
<accession>A0A9Q0QX29</accession>
<dbReference type="AlphaFoldDB" id="A0A9Q0QX29"/>
<dbReference type="Proteomes" id="UP001141806">
    <property type="component" value="Unassembled WGS sequence"/>
</dbReference>
<comment type="caution">
    <text evidence="1">The sequence shown here is derived from an EMBL/GenBank/DDBJ whole genome shotgun (WGS) entry which is preliminary data.</text>
</comment>
<keyword evidence="2" id="KW-1185">Reference proteome</keyword>
<name>A0A9Q0QX29_9MAGN</name>